<keyword evidence="4 10" id="KW-0347">Helicase</keyword>
<dbReference type="GO" id="GO:0000724">
    <property type="term" value="P:double-strand break repair via homologous recombination"/>
    <property type="evidence" value="ECO:0007669"/>
    <property type="project" value="TreeGrafter"/>
</dbReference>
<dbReference type="PANTHER" id="PTHR13710:SF152">
    <property type="entry name" value="ATP-DEPENDENT DNA HELICASE Q5"/>
    <property type="match status" value="1"/>
</dbReference>
<dbReference type="CDD" id="cd17920">
    <property type="entry name" value="DEXHc_RecQ"/>
    <property type="match status" value="1"/>
</dbReference>
<evidence type="ECO:0000313" key="11">
    <source>
        <dbReference type="Proteomes" id="UP000189580"/>
    </source>
</evidence>
<dbReference type="Proteomes" id="UP000189580">
    <property type="component" value="Chromosome c"/>
</dbReference>
<evidence type="ECO:0000256" key="7">
    <source>
        <dbReference type="ARBA" id="ARBA00034808"/>
    </source>
</evidence>
<dbReference type="OrthoDB" id="10261556at2759"/>
<evidence type="ECO:0000256" key="3">
    <source>
        <dbReference type="ARBA" id="ARBA00022801"/>
    </source>
</evidence>
<keyword evidence="2" id="KW-0547">Nucleotide-binding</keyword>
<dbReference type="GO" id="GO:0005634">
    <property type="term" value="C:nucleus"/>
    <property type="evidence" value="ECO:0007669"/>
    <property type="project" value="TreeGrafter"/>
</dbReference>
<evidence type="ECO:0000313" key="10">
    <source>
        <dbReference type="EMBL" id="ANB11333.1"/>
    </source>
</evidence>
<dbReference type="EMBL" id="CP014500">
    <property type="protein sequence ID" value="ANB11333.1"/>
    <property type="molecule type" value="Genomic_DNA"/>
</dbReference>
<reference evidence="10 11" key="1">
    <citation type="submission" date="2016-02" db="EMBL/GenBank/DDBJ databases">
        <title>Complete genome sequence and transcriptome regulation of the pentose utilising yeast Sugiyamaella lignohabitans.</title>
        <authorList>
            <person name="Bellasio M."/>
            <person name="Peymann A."/>
            <person name="Valli M."/>
            <person name="Sipitzky M."/>
            <person name="Graf A."/>
            <person name="Sauer M."/>
            <person name="Marx H."/>
            <person name="Mattanovich D."/>
        </authorList>
    </citation>
    <scope>NUCLEOTIDE SEQUENCE [LARGE SCALE GENOMIC DNA]</scope>
    <source>
        <strain evidence="10 11">CBS 10342</strain>
    </source>
</reference>
<dbReference type="SMART" id="SM00487">
    <property type="entry name" value="DEXDc"/>
    <property type="match status" value="1"/>
</dbReference>
<dbReference type="AlphaFoldDB" id="A0A167C7W9"/>
<dbReference type="GO" id="GO:0005524">
    <property type="term" value="F:ATP binding"/>
    <property type="evidence" value="ECO:0007669"/>
    <property type="project" value="UniProtKB-KW"/>
</dbReference>
<dbReference type="EC" id="5.6.2.4" evidence="7"/>
<dbReference type="SMART" id="SM00490">
    <property type="entry name" value="HELICc"/>
    <property type="match status" value="1"/>
</dbReference>
<evidence type="ECO:0000256" key="1">
    <source>
        <dbReference type="ARBA" id="ARBA00005446"/>
    </source>
</evidence>
<evidence type="ECO:0000259" key="8">
    <source>
        <dbReference type="PROSITE" id="PS51192"/>
    </source>
</evidence>
<evidence type="ECO:0000256" key="5">
    <source>
        <dbReference type="ARBA" id="ARBA00022840"/>
    </source>
</evidence>
<keyword evidence="5" id="KW-0067">ATP-binding</keyword>
<dbReference type="GO" id="GO:0016787">
    <property type="term" value="F:hydrolase activity"/>
    <property type="evidence" value="ECO:0007669"/>
    <property type="project" value="UniProtKB-KW"/>
</dbReference>
<dbReference type="PROSITE" id="PS51192">
    <property type="entry name" value="HELICASE_ATP_BIND_1"/>
    <property type="match status" value="1"/>
</dbReference>
<name>A0A167C7W9_9ASCO</name>
<accession>A0A167C7W9</accession>
<gene>
    <name evidence="10" type="primary">SGS1</name>
    <name evidence="10" type="ORF">AWJ20_4138</name>
</gene>
<keyword evidence="3" id="KW-0378">Hydrolase</keyword>
<evidence type="ECO:0000256" key="6">
    <source>
        <dbReference type="ARBA" id="ARBA00034617"/>
    </source>
</evidence>
<feature type="domain" description="Helicase ATP-binding" evidence="8">
    <location>
        <begin position="36"/>
        <end position="211"/>
    </location>
</feature>
<dbReference type="GO" id="GO:0003676">
    <property type="term" value="F:nucleic acid binding"/>
    <property type="evidence" value="ECO:0007669"/>
    <property type="project" value="InterPro"/>
</dbReference>
<evidence type="ECO:0000256" key="2">
    <source>
        <dbReference type="ARBA" id="ARBA00022741"/>
    </source>
</evidence>
<dbReference type="Pfam" id="PF00270">
    <property type="entry name" value="DEAD"/>
    <property type="match status" value="1"/>
</dbReference>
<dbReference type="GO" id="GO:0005737">
    <property type="term" value="C:cytoplasm"/>
    <property type="evidence" value="ECO:0007669"/>
    <property type="project" value="TreeGrafter"/>
</dbReference>
<dbReference type="SUPFAM" id="SSF52540">
    <property type="entry name" value="P-loop containing nucleoside triphosphate hydrolases"/>
    <property type="match status" value="1"/>
</dbReference>
<dbReference type="InterPro" id="IPR014001">
    <property type="entry name" value="Helicase_ATP-bd"/>
</dbReference>
<dbReference type="GO" id="GO:0005694">
    <property type="term" value="C:chromosome"/>
    <property type="evidence" value="ECO:0007669"/>
    <property type="project" value="TreeGrafter"/>
</dbReference>
<dbReference type="PANTHER" id="PTHR13710">
    <property type="entry name" value="DNA HELICASE RECQ FAMILY MEMBER"/>
    <property type="match status" value="1"/>
</dbReference>
<sequence>MPPQLARRATSIIDTRYTLRRLFRKESFRAGQEEIINAALEKHDILVIFPVGHGKSLTYQLPAVATDHGCTIVISPLLALMANQVDSLEKHGIKAVSLNSNVSIEDRKWILHDLACGHPHIRLLYVSPELCAVDSFRKVVDTLYKQGELNRLVIDEAHCCVEWGHSFRVHYTQLGYFKQRYPDLPITALTATAPAGLRKEIINILKLPNEPLLKVFTSNSNRRNLHYEVRYLAGQDIRDDIVEFLTGYSTERPGMPNHRLLRGQGIIYCRQRNTTEILAAYLQSLGFGARPFHAQIKSPQEKATIMNKWIDNDPDYQVIIATVAFGMGVDKPDVRFVIHHDLPANIESYYQGSGRAGRDNKASRCILYYSRAEAMSISALRARTISTRRTRKQPTGSDIQSDDKGTLYVRFEMGVMPSAAGAPPQTPLLLSLRSSRVVGRQQSWRSKL</sequence>
<dbReference type="PROSITE" id="PS51194">
    <property type="entry name" value="HELICASE_CTER"/>
    <property type="match status" value="1"/>
</dbReference>
<dbReference type="Pfam" id="PF00271">
    <property type="entry name" value="Helicase_C"/>
    <property type="match status" value="1"/>
</dbReference>
<feature type="domain" description="Helicase C-terminal" evidence="9">
    <location>
        <begin position="240"/>
        <end position="403"/>
    </location>
</feature>
<dbReference type="GeneID" id="30036237"/>
<organism evidence="10 11">
    <name type="scientific">Sugiyamaella lignohabitans</name>
    <dbReference type="NCBI Taxonomy" id="796027"/>
    <lineage>
        <taxon>Eukaryota</taxon>
        <taxon>Fungi</taxon>
        <taxon>Dikarya</taxon>
        <taxon>Ascomycota</taxon>
        <taxon>Saccharomycotina</taxon>
        <taxon>Dipodascomycetes</taxon>
        <taxon>Dipodascales</taxon>
        <taxon>Trichomonascaceae</taxon>
        <taxon>Sugiyamaella</taxon>
    </lineage>
</organism>
<dbReference type="GO" id="GO:0043138">
    <property type="term" value="F:3'-5' DNA helicase activity"/>
    <property type="evidence" value="ECO:0007669"/>
    <property type="project" value="UniProtKB-EC"/>
</dbReference>
<dbReference type="GO" id="GO:0009378">
    <property type="term" value="F:four-way junction helicase activity"/>
    <property type="evidence" value="ECO:0007669"/>
    <property type="project" value="TreeGrafter"/>
</dbReference>
<dbReference type="InterPro" id="IPR027417">
    <property type="entry name" value="P-loop_NTPase"/>
</dbReference>
<evidence type="ECO:0000259" key="9">
    <source>
        <dbReference type="PROSITE" id="PS51194"/>
    </source>
</evidence>
<dbReference type="KEGG" id="slb:AWJ20_4138"/>
<protein>
    <recommendedName>
        <fullName evidence="7">DNA 3'-5' helicase</fullName>
        <ecNumber evidence="7">5.6.2.4</ecNumber>
    </recommendedName>
</protein>
<dbReference type="InterPro" id="IPR011545">
    <property type="entry name" value="DEAD/DEAH_box_helicase_dom"/>
</dbReference>
<evidence type="ECO:0000256" key="4">
    <source>
        <dbReference type="ARBA" id="ARBA00022806"/>
    </source>
</evidence>
<dbReference type="RefSeq" id="XP_018733810.1">
    <property type="nucleotide sequence ID" value="XM_018881196.1"/>
</dbReference>
<proteinExistence type="inferred from homology"/>
<dbReference type="Gene3D" id="3.40.50.300">
    <property type="entry name" value="P-loop containing nucleotide triphosphate hydrolases"/>
    <property type="match status" value="2"/>
</dbReference>
<dbReference type="NCBIfam" id="TIGR00614">
    <property type="entry name" value="recQ_fam"/>
    <property type="match status" value="1"/>
</dbReference>
<keyword evidence="11" id="KW-1185">Reference proteome</keyword>
<comment type="similarity">
    <text evidence="1">Belongs to the helicase family. RecQ subfamily.</text>
</comment>
<comment type="catalytic activity">
    <reaction evidence="6">
        <text>Couples ATP hydrolysis with the unwinding of duplex DNA by translocating in the 3'-5' direction.</text>
        <dbReference type="EC" id="5.6.2.4"/>
    </reaction>
</comment>
<dbReference type="InterPro" id="IPR004589">
    <property type="entry name" value="DNA_helicase_ATP-dep_RecQ"/>
</dbReference>
<dbReference type="InterPro" id="IPR001650">
    <property type="entry name" value="Helicase_C-like"/>
</dbReference>